<name>A0A8J6NS82_9BACT</name>
<dbReference type="PANTHER" id="PTHR30435">
    <property type="entry name" value="FLAGELLAR PROTEIN"/>
    <property type="match status" value="1"/>
</dbReference>
<dbReference type="Proteomes" id="UP000603434">
    <property type="component" value="Unassembled WGS sequence"/>
</dbReference>
<keyword evidence="4 6" id="KW-0975">Bacterial flagellum</keyword>
<organism evidence="9 10">
    <name type="scientific">Candidatus Desulfatibia profunda</name>
    <dbReference type="NCBI Taxonomy" id="2841695"/>
    <lineage>
        <taxon>Bacteria</taxon>
        <taxon>Pseudomonadati</taxon>
        <taxon>Thermodesulfobacteriota</taxon>
        <taxon>Desulfobacteria</taxon>
        <taxon>Desulfobacterales</taxon>
        <taxon>Desulfobacterales incertae sedis</taxon>
        <taxon>Candidatus Desulfatibia</taxon>
    </lineage>
</organism>
<sequence>MNFLVSLETSASGLYAQRKRMDIIASNLANIDTTRTEKGGPYRRKMVVMKSMPMVRDFQNILNMQIEGVRIEDIVEDKSDFKRVFNPSHPDADQDGYLLKPNVDLIVETTNMLMARRAFEANLAAIKATRQMAIKALEIGR</sequence>
<evidence type="ECO:0000313" key="9">
    <source>
        <dbReference type="EMBL" id="MBC8361405.1"/>
    </source>
</evidence>
<evidence type="ECO:0000256" key="5">
    <source>
        <dbReference type="ARBA" id="ARBA00025933"/>
    </source>
</evidence>
<dbReference type="PROSITE" id="PS00588">
    <property type="entry name" value="FLAGELLA_BB_ROD"/>
    <property type="match status" value="1"/>
</dbReference>
<feature type="domain" description="Flagellar basal body rod protein N-terminal" evidence="7">
    <location>
        <begin position="7"/>
        <end position="35"/>
    </location>
</feature>
<comment type="caution">
    <text evidence="9">The sequence shown here is derived from an EMBL/GenBank/DDBJ whole genome shotgun (WGS) entry which is preliminary data.</text>
</comment>
<comment type="subunit">
    <text evidence="5 6">The basal body constitutes a major portion of the flagellar organelle and consists of four rings (L,P,S, and M) mounted on a central rod. The rod consists of about 26 subunits of FlgG in the distal portion, and FlgB, FlgC and FlgF are thought to build up the proximal portion of the rod with about 6 subunits each.</text>
</comment>
<keyword evidence="9" id="KW-0282">Flagellum</keyword>
<dbReference type="AlphaFoldDB" id="A0A8J6NS82"/>
<evidence type="ECO:0000256" key="6">
    <source>
        <dbReference type="RuleBase" id="RU362062"/>
    </source>
</evidence>
<comment type="subcellular location">
    <subcellularLocation>
        <location evidence="1 6">Bacterial flagellum basal body</location>
    </subcellularLocation>
</comment>
<dbReference type="Pfam" id="PF06429">
    <property type="entry name" value="Flg_bbr_C"/>
    <property type="match status" value="1"/>
</dbReference>
<accession>A0A8J6NS82</accession>
<dbReference type="PANTHER" id="PTHR30435:SF2">
    <property type="entry name" value="FLAGELLAR BASAL-BODY ROD PROTEIN FLGC"/>
    <property type="match status" value="1"/>
</dbReference>
<dbReference type="GO" id="GO:0071978">
    <property type="term" value="P:bacterial-type flagellum-dependent swarming motility"/>
    <property type="evidence" value="ECO:0007669"/>
    <property type="project" value="TreeGrafter"/>
</dbReference>
<keyword evidence="9" id="KW-0969">Cilium</keyword>
<evidence type="ECO:0000256" key="4">
    <source>
        <dbReference type="ARBA" id="ARBA00023143"/>
    </source>
</evidence>
<proteinExistence type="inferred from homology"/>
<reference evidence="9 10" key="1">
    <citation type="submission" date="2020-08" db="EMBL/GenBank/DDBJ databases">
        <title>Bridging the membrane lipid divide: bacteria of the FCB group superphylum have the potential to synthesize archaeal ether lipids.</title>
        <authorList>
            <person name="Villanueva L."/>
            <person name="Von Meijenfeldt F.A.B."/>
            <person name="Westbye A.B."/>
            <person name="Yadav S."/>
            <person name="Hopmans E.C."/>
            <person name="Dutilh B.E."/>
            <person name="Sinninghe Damste J.S."/>
        </authorList>
    </citation>
    <scope>NUCLEOTIDE SEQUENCE [LARGE SCALE GENOMIC DNA]</scope>
    <source>
        <strain evidence="9">NIOZ-UU30</strain>
    </source>
</reference>
<dbReference type="InterPro" id="IPR006299">
    <property type="entry name" value="FlgC"/>
</dbReference>
<dbReference type="InterPro" id="IPR019776">
    <property type="entry name" value="Flagellar_basal_body_rod_CS"/>
</dbReference>
<keyword evidence="9" id="KW-0966">Cell projection</keyword>
<dbReference type="EMBL" id="JACNJH010000134">
    <property type="protein sequence ID" value="MBC8361405.1"/>
    <property type="molecule type" value="Genomic_DNA"/>
</dbReference>
<feature type="domain" description="Flagellar basal-body/hook protein C-terminal" evidence="8">
    <location>
        <begin position="94"/>
        <end position="137"/>
    </location>
</feature>
<gene>
    <name evidence="9" type="primary">flgC</name>
    <name evidence="9" type="ORF">H8E23_08415</name>
</gene>
<evidence type="ECO:0000256" key="3">
    <source>
        <dbReference type="ARBA" id="ARBA00017941"/>
    </source>
</evidence>
<dbReference type="InterPro" id="IPR010930">
    <property type="entry name" value="Flg_bb/hook_C_dom"/>
</dbReference>
<evidence type="ECO:0000256" key="1">
    <source>
        <dbReference type="ARBA" id="ARBA00004117"/>
    </source>
</evidence>
<evidence type="ECO:0000259" key="8">
    <source>
        <dbReference type="Pfam" id="PF06429"/>
    </source>
</evidence>
<evidence type="ECO:0000256" key="2">
    <source>
        <dbReference type="ARBA" id="ARBA00009677"/>
    </source>
</evidence>
<evidence type="ECO:0000313" key="10">
    <source>
        <dbReference type="Proteomes" id="UP000603434"/>
    </source>
</evidence>
<comment type="similarity">
    <text evidence="2">Belongs to the flagella basal body rod proteins family.</text>
</comment>
<dbReference type="Pfam" id="PF00460">
    <property type="entry name" value="Flg_bb_rod"/>
    <property type="match status" value="1"/>
</dbReference>
<protein>
    <recommendedName>
        <fullName evidence="3 6">Flagellar basal-body rod protein FlgC</fullName>
    </recommendedName>
</protein>
<dbReference type="InterPro" id="IPR001444">
    <property type="entry name" value="Flag_bb_rod_N"/>
</dbReference>
<dbReference type="NCBIfam" id="TIGR01395">
    <property type="entry name" value="FlgC"/>
    <property type="match status" value="1"/>
</dbReference>
<dbReference type="GO" id="GO:0030694">
    <property type="term" value="C:bacterial-type flagellum basal body, rod"/>
    <property type="evidence" value="ECO:0007669"/>
    <property type="project" value="UniProtKB-UniRule"/>
</dbReference>
<evidence type="ECO:0000259" key="7">
    <source>
        <dbReference type="Pfam" id="PF00460"/>
    </source>
</evidence>